<dbReference type="InterPro" id="IPR036249">
    <property type="entry name" value="Thioredoxin-like_sf"/>
</dbReference>
<dbReference type="PROSITE" id="PS50404">
    <property type="entry name" value="GST_NTER"/>
    <property type="match status" value="1"/>
</dbReference>
<dbReference type="GO" id="GO:0016740">
    <property type="term" value="F:transferase activity"/>
    <property type="evidence" value="ECO:0007669"/>
    <property type="project" value="UniProtKB-KW"/>
</dbReference>
<dbReference type="Proteomes" id="UP000198599">
    <property type="component" value="Unassembled WGS sequence"/>
</dbReference>
<dbReference type="PANTHER" id="PTHR44051">
    <property type="entry name" value="GLUTATHIONE S-TRANSFERASE-RELATED"/>
    <property type="match status" value="1"/>
</dbReference>
<sequence length="195" mass="21369">MYDVIGTRASRAFRVLWMLEELGQEYTHIPAAPRSEEALAANPSGKIPALRDGDAVLTDSAAIMTFLADKHRALTNAPGTIARARQDAFTHQILDDIDGVLWAAARHSFILPEEQRVPEVKDSLKWEYARNIARLSDALEGPFLMGEEMTVPDMLLTHCLGWAQKAGFPDAGEKLNAYAAAIMARPAFQKAAALP</sequence>
<evidence type="ECO:0000313" key="4">
    <source>
        <dbReference type="Proteomes" id="UP000198599"/>
    </source>
</evidence>
<gene>
    <name evidence="3" type="ORF">SAMN04487859_11514</name>
</gene>
<dbReference type="PANTHER" id="PTHR44051:SF8">
    <property type="entry name" value="GLUTATHIONE S-TRANSFERASE GSTA"/>
    <property type="match status" value="1"/>
</dbReference>
<dbReference type="SFLD" id="SFLDS00019">
    <property type="entry name" value="Glutathione_Transferase_(cytos"/>
    <property type="match status" value="1"/>
</dbReference>
<keyword evidence="4" id="KW-1185">Reference proteome</keyword>
<dbReference type="OrthoDB" id="9810080at2"/>
<protein>
    <submittedName>
        <fullName evidence="3">Glutathione S-transferase</fullName>
    </submittedName>
</protein>
<evidence type="ECO:0000259" key="2">
    <source>
        <dbReference type="PROSITE" id="PS50405"/>
    </source>
</evidence>
<dbReference type="SFLD" id="SFLDG00358">
    <property type="entry name" value="Main_(cytGST)"/>
    <property type="match status" value="1"/>
</dbReference>
<accession>A0A1I5E818</accession>
<dbReference type="InterPro" id="IPR004045">
    <property type="entry name" value="Glutathione_S-Trfase_N"/>
</dbReference>
<dbReference type="SUPFAM" id="SSF52833">
    <property type="entry name" value="Thioredoxin-like"/>
    <property type="match status" value="1"/>
</dbReference>
<reference evidence="4" key="1">
    <citation type="submission" date="2016-10" db="EMBL/GenBank/DDBJ databases">
        <authorList>
            <person name="Varghese N."/>
            <person name="Submissions S."/>
        </authorList>
    </citation>
    <scope>NUCLEOTIDE SEQUENCE [LARGE SCALE GENOMIC DNA]</scope>
    <source>
        <strain evidence="4">DSM 28463</strain>
    </source>
</reference>
<feature type="domain" description="GST C-terminal" evidence="2">
    <location>
        <begin position="79"/>
        <end position="195"/>
    </location>
</feature>
<dbReference type="PROSITE" id="PS50405">
    <property type="entry name" value="GST_CTER"/>
    <property type="match status" value="1"/>
</dbReference>
<dbReference type="CDD" id="cd03046">
    <property type="entry name" value="GST_N_GTT1_like"/>
    <property type="match status" value="1"/>
</dbReference>
<dbReference type="RefSeq" id="WP_092839874.1">
    <property type="nucleotide sequence ID" value="NZ_FOVP01000015.1"/>
</dbReference>
<organism evidence="3 4">
    <name type="scientific">Roseovarius lutimaris</name>
    <dbReference type="NCBI Taxonomy" id="1005928"/>
    <lineage>
        <taxon>Bacteria</taxon>
        <taxon>Pseudomonadati</taxon>
        <taxon>Pseudomonadota</taxon>
        <taxon>Alphaproteobacteria</taxon>
        <taxon>Rhodobacterales</taxon>
        <taxon>Roseobacteraceae</taxon>
        <taxon>Roseovarius</taxon>
    </lineage>
</organism>
<feature type="domain" description="GST N-terminal" evidence="1">
    <location>
        <begin position="1"/>
        <end position="75"/>
    </location>
</feature>
<name>A0A1I5E818_9RHOB</name>
<dbReference type="STRING" id="1005928.SAMN04487859_11514"/>
<dbReference type="InterPro" id="IPR010987">
    <property type="entry name" value="Glutathione-S-Trfase_C-like"/>
</dbReference>
<dbReference type="Gene3D" id="3.40.30.10">
    <property type="entry name" value="Glutaredoxin"/>
    <property type="match status" value="1"/>
</dbReference>
<proteinExistence type="predicted"/>
<dbReference type="EMBL" id="FOVP01000015">
    <property type="protein sequence ID" value="SFO07614.1"/>
    <property type="molecule type" value="Genomic_DNA"/>
</dbReference>
<evidence type="ECO:0000313" key="3">
    <source>
        <dbReference type="EMBL" id="SFO07614.1"/>
    </source>
</evidence>
<dbReference type="Pfam" id="PF13409">
    <property type="entry name" value="GST_N_2"/>
    <property type="match status" value="1"/>
</dbReference>
<dbReference type="SUPFAM" id="SSF47616">
    <property type="entry name" value="GST C-terminal domain-like"/>
    <property type="match status" value="1"/>
</dbReference>
<evidence type="ECO:0000259" key="1">
    <source>
        <dbReference type="PROSITE" id="PS50404"/>
    </source>
</evidence>
<dbReference type="InterPro" id="IPR040079">
    <property type="entry name" value="Glutathione_S-Trfase"/>
</dbReference>
<dbReference type="AlphaFoldDB" id="A0A1I5E818"/>
<dbReference type="Gene3D" id="1.20.1050.10">
    <property type="match status" value="1"/>
</dbReference>
<keyword evidence="3" id="KW-0808">Transferase</keyword>
<dbReference type="InterPro" id="IPR036282">
    <property type="entry name" value="Glutathione-S-Trfase_C_sf"/>
</dbReference>